<dbReference type="InterPro" id="IPR050127">
    <property type="entry name" value="Serine_Proteases_S1"/>
</dbReference>
<keyword evidence="11" id="KW-0732">Signal</keyword>
<name>A0ABD1D565_CULPP</name>
<dbReference type="SUPFAM" id="SSF50494">
    <property type="entry name" value="Trypsin-like serine proteases"/>
    <property type="match status" value="2"/>
</dbReference>
<dbReference type="GO" id="GO:0016020">
    <property type="term" value="C:membrane"/>
    <property type="evidence" value="ECO:0007669"/>
    <property type="project" value="UniProtKB-SubCell"/>
</dbReference>
<organism evidence="13 14">
    <name type="scientific">Culex pipiens pipiens</name>
    <name type="common">Northern house mosquito</name>
    <dbReference type="NCBI Taxonomy" id="38569"/>
    <lineage>
        <taxon>Eukaryota</taxon>
        <taxon>Metazoa</taxon>
        <taxon>Ecdysozoa</taxon>
        <taxon>Arthropoda</taxon>
        <taxon>Hexapoda</taxon>
        <taxon>Insecta</taxon>
        <taxon>Pterygota</taxon>
        <taxon>Neoptera</taxon>
        <taxon>Endopterygota</taxon>
        <taxon>Diptera</taxon>
        <taxon>Nematocera</taxon>
        <taxon>Culicoidea</taxon>
        <taxon>Culicidae</taxon>
        <taxon>Culicinae</taxon>
        <taxon>Culicini</taxon>
        <taxon>Culex</taxon>
        <taxon>Culex</taxon>
    </lineage>
</organism>
<keyword evidence="4 10" id="KW-0645">Protease</keyword>
<evidence type="ECO:0000256" key="5">
    <source>
        <dbReference type="ARBA" id="ARBA00022801"/>
    </source>
</evidence>
<keyword evidence="6 10" id="KW-0720">Serine protease</keyword>
<feature type="chain" id="PRO_5044757136" description="Peptidase S1 domain-containing protein" evidence="11">
    <location>
        <begin position="20"/>
        <end position="582"/>
    </location>
</feature>
<evidence type="ECO:0000256" key="4">
    <source>
        <dbReference type="ARBA" id="ARBA00022670"/>
    </source>
</evidence>
<dbReference type="EMBL" id="JBEHCU010007942">
    <property type="protein sequence ID" value="KAL1390276.1"/>
    <property type="molecule type" value="Genomic_DNA"/>
</dbReference>
<dbReference type="InterPro" id="IPR001254">
    <property type="entry name" value="Trypsin_dom"/>
</dbReference>
<dbReference type="InterPro" id="IPR009003">
    <property type="entry name" value="Peptidase_S1_PA"/>
</dbReference>
<evidence type="ECO:0000313" key="13">
    <source>
        <dbReference type="EMBL" id="KAL1390276.1"/>
    </source>
</evidence>
<dbReference type="Pfam" id="PF00089">
    <property type="entry name" value="Trypsin"/>
    <property type="match status" value="2"/>
</dbReference>
<feature type="domain" description="Peptidase S1" evidence="12">
    <location>
        <begin position="44"/>
        <end position="275"/>
    </location>
</feature>
<dbReference type="PROSITE" id="PS00134">
    <property type="entry name" value="TRYPSIN_HIS"/>
    <property type="match status" value="2"/>
</dbReference>
<evidence type="ECO:0000256" key="10">
    <source>
        <dbReference type="RuleBase" id="RU363034"/>
    </source>
</evidence>
<gene>
    <name evidence="13" type="ORF">pipiens_012458</name>
</gene>
<dbReference type="CDD" id="cd00190">
    <property type="entry name" value="Tryp_SPc"/>
    <property type="match status" value="2"/>
</dbReference>
<keyword evidence="3" id="KW-0964">Secreted</keyword>
<dbReference type="Proteomes" id="UP001562425">
    <property type="component" value="Unassembled WGS sequence"/>
</dbReference>
<dbReference type="InterPro" id="IPR001314">
    <property type="entry name" value="Peptidase_S1A"/>
</dbReference>
<evidence type="ECO:0000256" key="8">
    <source>
        <dbReference type="ARBA" id="ARBA00023157"/>
    </source>
</evidence>
<dbReference type="FunFam" id="2.40.10.10:FF:000006">
    <property type="entry name" value="Serine proteinase stubble"/>
    <property type="match status" value="2"/>
</dbReference>
<sequence length="582" mass="63950">MQLSTVVASLLWLVQLTVAVPANKSLDSSSCNCVCGVNGRSNRIVGGAETVAHEYPWLAGLFRQGKLYCGASVLTKNYLVTAAHCVNSFEPSEIRVYLGGHNIAKDFTELRRVKRIIDHEGFDIFTFNNDIALLELDKPLRYGPTIQPACLPNGNERDFTGMLGIVAGWGRIEEKRPPSKTLRSVVVPIWSQEQCLEAGYGSKKISENMMCAGYHDGKKDACQGDSGGPMHKMGSEGSMEVIGVVSWGRGCARPNLPGIYTRIVNYLPWIHEKLQGECLCVPKDVAARNVLNSRALDHRSGRFLFDALFGLDSSTFSLDDDGPDATNLVKSCDCECGTANQETRIVGGRPTGVNQYPWLARLVYDGQFHCGASLLTRDYVLTAAHCVRRLKRNKIRVVLGDHDQFIATETTAIQRAVTAIIRHRSFDQNSYNHDIALLKLRKPVDFTKTIKPVCLPKDRSEPSGQIGTVVGWGRTSEGGTLPGIVQHVDVPILTLDQCRNMKYRASRITSNMLCAGKGKQDSCQGDSGGPLLVRKGDKHEIVGIVSWGVGCGRAGYPGVYTRVARYLPWIRANMDETCLCNK</sequence>
<evidence type="ECO:0000256" key="7">
    <source>
        <dbReference type="ARBA" id="ARBA00022968"/>
    </source>
</evidence>
<reference evidence="13 14" key="1">
    <citation type="submission" date="2024-05" db="EMBL/GenBank/DDBJ databases">
        <title>Culex pipiens pipiens assembly and annotation.</title>
        <authorList>
            <person name="Alout H."/>
            <person name="Durand T."/>
        </authorList>
    </citation>
    <scope>NUCLEOTIDE SEQUENCE [LARGE SCALE GENOMIC DNA]</scope>
    <source>
        <strain evidence="13">HA-2024</strain>
        <tissue evidence="13">Whole body</tissue>
    </source>
</reference>
<feature type="signal peptide" evidence="11">
    <location>
        <begin position="1"/>
        <end position="19"/>
    </location>
</feature>
<keyword evidence="5 10" id="KW-0378">Hydrolase</keyword>
<dbReference type="PROSITE" id="PS00135">
    <property type="entry name" value="TRYPSIN_SER"/>
    <property type="match status" value="2"/>
</dbReference>
<evidence type="ECO:0000256" key="2">
    <source>
        <dbReference type="ARBA" id="ARBA00004613"/>
    </source>
</evidence>
<feature type="domain" description="Peptidase S1" evidence="12">
    <location>
        <begin position="345"/>
        <end position="575"/>
    </location>
</feature>
<evidence type="ECO:0000259" key="12">
    <source>
        <dbReference type="PROSITE" id="PS50240"/>
    </source>
</evidence>
<evidence type="ECO:0000256" key="11">
    <source>
        <dbReference type="SAM" id="SignalP"/>
    </source>
</evidence>
<evidence type="ECO:0000256" key="9">
    <source>
        <dbReference type="ARBA" id="ARBA00024195"/>
    </source>
</evidence>
<dbReference type="Gene3D" id="2.40.10.10">
    <property type="entry name" value="Trypsin-like serine proteases"/>
    <property type="match status" value="2"/>
</dbReference>
<dbReference type="SMART" id="SM00020">
    <property type="entry name" value="Tryp_SPc"/>
    <property type="match status" value="2"/>
</dbReference>
<keyword evidence="7" id="KW-0735">Signal-anchor</keyword>
<keyword evidence="7" id="KW-0812">Transmembrane</keyword>
<proteinExistence type="inferred from homology"/>
<dbReference type="GO" id="GO:0005576">
    <property type="term" value="C:extracellular region"/>
    <property type="evidence" value="ECO:0007669"/>
    <property type="project" value="UniProtKB-SubCell"/>
</dbReference>
<protein>
    <recommendedName>
        <fullName evidence="12">Peptidase S1 domain-containing protein</fullName>
    </recommendedName>
</protein>
<keyword evidence="14" id="KW-1185">Reference proteome</keyword>
<accession>A0ABD1D565</accession>
<dbReference type="InterPro" id="IPR043504">
    <property type="entry name" value="Peptidase_S1_PA_chymotrypsin"/>
</dbReference>
<keyword evidence="8" id="KW-1015">Disulfide bond</keyword>
<evidence type="ECO:0000256" key="3">
    <source>
        <dbReference type="ARBA" id="ARBA00022525"/>
    </source>
</evidence>
<evidence type="ECO:0000313" key="14">
    <source>
        <dbReference type="Proteomes" id="UP001562425"/>
    </source>
</evidence>
<comment type="caution">
    <text evidence="13">The sequence shown here is derived from an EMBL/GenBank/DDBJ whole genome shotgun (WGS) entry which is preliminary data.</text>
</comment>
<dbReference type="PANTHER" id="PTHR24264:SF65">
    <property type="entry name" value="SRCR DOMAIN-CONTAINING PROTEIN"/>
    <property type="match status" value="1"/>
</dbReference>
<dbReference type="InterPro" id="IPR018114">
    <property type="entry name" value="TRYPSIN_HIS"/>
</dbReference>
<dbReference type="GO" id="GO:0006508">
    <property type="term" value="P:proteolysis"/>
    <property type="evidence" value="ECO:0007669"/>
    <property type="project" value="UniProtKB-KW"/>
</dbReference>
<comment type="similarity">
    <text evidence="9">Belongs to the peptidase S1 family. CLIP subfamily.</text>
</comment>
<evidence type="ECO:0000256" key="1">
    <source>
        <dbReference type="ARBA" id="ARBA00004606"/>
    </source>
</evidence>
<dbReference type="PANTHER" id="PTHR24264">
    <property type="entry name" value="TRYPSIN-RELATED"/>
    <property type="match status" value="1"/>
</dbReference>
<dbReference type="PRINTS" id="PR00722">
    <property type="entry name" value="CHYMOTRYPSIN"/>
</dbReference>
<dbReference type="PROSITE" id="PS50240">
    <property type="entry name" value="TRYPSIN_DOM"/>
    <property type="match status" value="2"/>
</dbReference>
<dbReference type="GO" id="GO:0008236">
    <property type="term" value="F:serine-type peptidase activity"/>
    <property type="evidence" value="ECO:0007669"/>
    <property type="project" value="UniProtKB-KW"/>
</dbReference>
<dbReference type="AlphaFoldDB" id="A0ABD1D565"/>
<evidence type="ECO:0000256" key="6">
    <source>
        <dbReference type="ARBA" id="ARBA00022825"/>
    </source>
</evidence>
<comment type="subcellular location">
    <subcellularLocation>
        <location evidence="1">Membrane</location>
        <topology evidence="1">Single-pass type II membrane protein</topology>
    </subcellularLocation>
    <subcellularLocation>
        <location evidence="2">Secreted</location>
    </subcellularLocation>
</comment>
<dbReference type="InterPro" id="IPR033116">
    <property type="entry name" value="TRYPSIN_SER"/>
</dbReference>